<name>A0ACC0GYS6_9ERIC</name>
<evidence type="ECO:0000313" key="1">
    <source>
        <dbReference type="EMBL" id="KAI8006164.1"/>
    </source>
</evidence>
<gene>
    <name evidence="1" type="ORF">LOK49_LG07G02427</name>
</gene>
<dbReference type="EMBL" id="CM045764">
    <property type="protein sequence ID" value="KAI8006164.1"/>
    <property type="molecule type" value="Genomic_DNA"/>
</dbReference>
<reference evidence="1 2" key="1">
    <citation type="journal article" date="2022" name="Plant J.">
        <title>Chromosome-level genome of Camellia lanceoleosa provides a valuable resource for understanding genome evolution and self-incompatibility.</title>
        <authorList>
            <person name="Gong W."/>
            <person name="Xiao S."/>
            <person name="Wang L."/>
            <person name="Liao Z."/>
            <person name="Chang Y."/>
            <person name="Mo W."/>
            <person name="Hu G."/>
            <person name="Li W."/>
            <person name="Zhao G."/>
            <person name="Zhu H."/>
            <person name="Hu X."/>
            <person name="Ji K."/>
            <person name="Xiang X."/>
            <person name="Song Q."/>
            <person name="Yuan D."/>
            <person name="Jin S."/>
            <person name="Zhang L."/>
        </authorList>
    </citation>
    <scope>NUCLEOTIDE SEQUENCE [LARGE SCALE GENOMIC DNA]</scope>
    <source>
        <strain evidence="1">SQ_2022a</strain>
    </source>
</reference>
<evidence type="ECO:0000313" key="2">
    <source>
        <dbReference type="Proteomes" id="UP001060215"/>
    </source>
</evidence>
<sequence>MVFSLTVSCTKETELFIQKQHKWENLCRSYLVEARWFYSGYAPTLEEYLENAWISMGGHAGIAHAYLLLESTMRKTCLDSFKINGSSPIYWSSLIAQLSDDLGTSKAEIMRGDLAKSIQYYMMEKGVTEEQAQDHIKGLISFSWRKLNETIAKNSNPKSIILTTLSLNMARTAQCIYQHVDGVGKSTRVTRDHLMSLIAEPIAMFD</sequence>
<dbReference type="Proteomes" id="UP001060215">
    <property type="component" value="Chromosome 7"/>
</dbReference>
<proteinExistence type="predicted"/>
<accession>A0ACC0GYS6</accession>
<protein>
    <submittedName>
        <fullName evidence="1">Terpene synthase 9</fullName>
    </submittedName>
</protein>
<keyword evidence="2" id="KW-1185">Reference proteome</keyword>
<comment type="caution">
    <text evidence="1">The sequence shown here is derived from an EMBL/GenBank/DDBJ whole genome shotgun (WGS) entry which is preliminary data.</text>
</comment>
<organism evidence="1 2">
    <name type="scientific">Camellia lanceoleosa</name>
    <dbReference type="NCBI Taxonomy" id="1840588"/>
    <lineage>
        <taxon>Eukaryota</taxon>
        <taxon>Viridiplantae</taxon>
        <taxon>Streptophyta</taxon>
        <taxon>Embryophyta</taxon>
        <taxon>Tracheophyta</taxon>
        <taxon>Spermatophyta</taxon>
        <taxon>Magnoliopsida</taxon>
        <taxon>eudicotyledons</taxon>
        <taxon>Gunneridae</taxon>
        <taxon>Pentapetalae</taxon>
        <taxon>asterids</taxon>
        <taxon>Ericales</taxon>
        <taxon>Theaceae</taxon>
        <taxon>Camellia</taxon>
    </lineage>
</organism>